<proteinExistence type="inferred from homology"/>
<gene>
    <name evidence="4" type="ORF">OC846_001852</name>
</gene>
<dbReference type="InterPro" id="IPR029058">
    <property type="entry name" value="AB_hydrolase_fold"/>
</dbReference>
<dbReference type="EMBL" id="JAPDMZ010000031">
    <property type="protein sequence ID" value="KAK0554995.1"/>
    <property type="molecule type" value="Genomic_DNA"/>
</dbReference>
<name>A0AAN6GSG0_9BASI</name>
<dbReference type="GO" id="GO:0016788">
    <property type="term" value="F:hydrolase activity, acting on ester bonds"/>
    <property type="evidence" value="ECO:0007669"/>
    <property type="project" value="UniProtKB-ARBA"/>
</dbReference>
<keyword evidence="1" id="KW-0378">Hydrolase</keyword>
<feature type="domain" description="AB hydrolase-1" evidence="3">
    <location>
        <begin position="42"/>
        <end position="148"/>
    </location>
</feature>
<evidence type="ECO:0000256" key="2">
    <source>
        <dbReference type="ARBA" id="ARBA00038115"/>
    </source>
</evidence>
<dbReference type="Gene3D" id="3.40.50.1820">
    <property type="entry name" value="alpha/beta hydrolase"/>
    <property type="match status" value="1"/>
</dbReference>
<dbReference type="Pfam" id="PF00561">
    <property type="entry name" value="Abhydrolase_1"/>
    <property type="match status" value="1"/>
</dbReference>
<sequence length="309" mass="33368">MSVTTQPTREDIKITSGKDFLAGWLYRSTAASNFSPGAAKLPVVVLAHGLGAVKEMRLDAYAAAFQRAGYSAVVFDYRYFGGSSGLPRQLLDINSQLADWATALRYARSLDFVDPAKVAVFGTSFGGGHVLSMSARDSKIAAVISQCPFTSGLASSGTVGLIALPFIVIRAVLDQILGLFTRRIVPIKLKGKPGEAALMNRSDVVAGVNGLLPPGHNIAQYVGARIALWLPLYFPGWAARRAKMPVFVAVCGKDTVAPPGPTMRYAKRIPKGEVKYYEDLGHFDIYLGEPFERVTKDYIAFLNKHVPLA</sequence>
<dbReference type="AlphaFoldDB" id="A0AAN6GSG0"/>
<evidence type="ECO:0000256" key="1">
    <source>
        <dbReference type="ARBA" id="ARBA00022801"/>
    </source>
</evidence>
<evidence type="ECO:0000313" key="4">
    <source>
        <dbReference type="EMBL" id="KAK0554995.1"/>
    </source>
</evidence>
<dbReference type="PANTHER" id="PTHR22946:SF9">
    <property type="entry name" value="POLYKETIDE TRANSFERASE AF380"/>
    <property type="match status" value="1"/>
</dbReference>
<evidence type="ECO:0000259" key="3">
    <source>
        <dbReference type="Pfam" id="PF00561"/>
    </source>
</evidence>
<dbReference type="InterPro" id="IPR000073">
    <property type="entry name" value="AB_hydrolase_1"/>
</dbReference>
<accession>A0AAN6GSG0</accession>
<reference evidence="4" key="1">
    <citation type="journal article" date="2023" name="PhytoFront">
        <title>Draft Genome Resources of Seven Strains of Tilletia horrida, Causal Agent of Kernel Smut of Rice.</title>
        <authorList>
            <person name="Khanal S."/>
            <person name="Antony Babu S."/>
            <person name="Zhou X.G."/>
        </authorList>
    </citation>
    <scope>NUCLEOTIDE SEQUENCE</scope>
    <source>
        <strain evidence="4">TX6</strain>
    </source>
</reference>
<dbReference type="Proteomes" id="UP001176517">
    <property type="component" value="Unassembled WGS sequence"/>
</dbReference>
<dbReference type="InterPro" id="IPR050261">
    <property type="entry name" value="FrsA_esterase"/>
</dbReference>
<dbReference type="SUPFAM" id="SSF53474">
    <property type="entry name" value="alpha/beta-Hydrolases"/>
    <property type="match status" value="1"/>
</dbReference>
<comment type="similarity">
    <text evidence="2">Belongs to the AB hydrolase superfamily. FUS2 hydrolase family.</text>
</comment>
<keyword evidence="5" id="KW-1185">Reference proteome</keyword>
<comment type="caution">
    <text evidence="4">The sequence shown here is derived from an EMBL/GenBank/DDBJ whole genome shotgun (WGS) entry which is preliminary data.</text>
</comment>
<dbReference type="PANTHER" id="PTHR22946">
    <property type="entry name" value="DIENELACTONE HYDROLASE DOMAIN-CONTAINING PROTEIN-RELATED"/>
    <property type="match status" value="1"/>
</dbReference>
<protein>
    <recommendedName>
        <fullName evidence="3">AB hydrolase-1 domain-containing protein</fullName>
    </recommendedName>
</protein>
<evidence type="ECO:0000313" key="5">
    <source>
        <dbReference type="Proteomes" id="UP001176517"/>
    </source>
</evidence>
<organism evidence="4 5">
    <name type="scientific">Tilletia horrida</name>
    <dbReference type="NCBI Taxonomy" id="155126"/>
    <lineage>
        <taxon>Eukaryota</taxon>
        <taxon>Fungi</taxon>
        <taxon>Dikarya</taxon>
        <taxon>Basidiomycota</taxon>
        <taxon>Ustilaginomycotina</taxon>
        <taxon>Exobasidiomycetes</taxon>
        <taxon>Tilletiales</taxon>
        <taxon>Tilletiaceae</taxon>
        <taxon>Tilletia</taxon>
    </lineage>
</organism>